<evidence type="ECO:0000256" key="1">
    <source>
        <dbReference type="ARBA" id="ARBA00000966"/>
    </source>
</evidence>
<evidence type="ECO:0000259" key="10">
    <source>
        <dbReference type="Pfam" id="PF00759"/>
    </source>
</evidence>
<gene>
    <name evidence="11" type="ORF">C5167_048829</name>
</gene>
<evidence type="ECO:0000313" key="12">
    <source>
        <dbReference type="Proteomes" id="UP000316621"/>
    </source>
</evidence>
<dbReference type="GO" id="GO:0030245">
    <property type="term" value="P:cellulose catabolic process"/>
    <property type="evidence" value="ECO:0007669"/>
    <property type="project" value="UniProtKB-KW"/>
</dbReference>
<evidence type="ECO:0000313" key="11">
    <source>
        <dbReference type="EMBL" id="RZC73350.1"/>
    </source>
</evidence>
<feature type="signal peptide" evidence="9">
    <location>
        <begin position="1"/>
        <end position="20"/>
    </location>
</feature>
<protein>
    <recommendedName>
        <fullName evidence="9">Endoglucanase</fullName>
        <ecNumber evidence="9">3.2.1.4</ecNumber>
    </recommendedName>
</protein>
<keyword evidence="4 9" id="KW-0136">Cellulose degradation</keyword>
<dbReference type="FunFam" id="1.50.10.10:FF:000020">
    <property type="entry name" value="Endoglucanase"/>
    <property type="match status" value="1"/>
</dbReference>
<dbReference type="Pfam" id="PF00759">
    <property type="entry name" value="Glyco_hydro_9"/>
    <property type="match status" value="3"/>
</dbReference>
<dbReference type="SUPFAM" id="SSF48208">
    <property type="entry name" value="Six-hairpin glycosidases"/>
    <property type="match status" value="2"/>
</dbReference>
<dbReference type="InterPro" id="IPR001701">
    <property type="entry name" value="Glyco_hydro_9"/>
</dbReference>
<keyword evidence="3 8" id="KW-0378">Hydrolase</keyword>
<dbReference type="InterPro" id="IPR008928">
    <property type="entry name" value="6-hairpin_glycosidase_sf"/>
</dbReference>
<keyword evidence="5 8" id="KW-0119">Carbohydrate metabolism</keyword>
<evidence type="ECO:0000256" key="7">
    <source>
        <dbReference type="ARBA" id="ARBA00023326"/>
    </source>
</evidence>
<feature type="domain" description="Glycoside hydrolase family 9" evidence="10">
    <location>
        <begin position="30"/>
        <end position="115"/>
    </location>
</feature>
<dbReference type="OMA" id="THEIRYL"/>
<proteinExistence type="inferred from homology"/>
<dbReference type="PROSITE" id="PS00592">
    <property type="entry name" value="GH9_2"/>
    <property type="match status" value="1"/>
</dbReference>
<evidence type="ECO:0000256" key="2">
    <source>
        <dbReference type="ARBA" id="ARBA00007072"/>
    </source>
</evidence>
<feature type="domain" description="Glycoside hydrolase family 9" evidence="10">
    <location>
        <begin position="122"/>
        <end position="204"/>
    </location>
</feature>
<feature type="domain" description="Glycoside hydrolase family 9" evidence="10">
    <location>
        <begin position="271"/>
        <end position="731"/>
    </location>
</feature>
<dbReference type="InterPro" id="IPR018221">
    <property type="entry name" value="Glyco_hydro_9_His_AS"/>
</dbReference>
<evidence type="ECO:0000256" key="8">
    <source>
        <dbReference type="PROSITE-ProRule" id="PRU10059"/>
    </source>
</evidence>
<dbReference type="EMBL" id="CM010722">
    <property type="protein sequence ID" value="RZC73350.1"/>
    <property type="molecule type" value="Genomic_DNA"/>
</dbReference>
<dbReference type="AlphaFoldDB" id="A0A4Y7KLY1"/>
<dbReference type="Proteomes" id="UP000316621">
    <property type="component" value="Chromosome 8"/>
</dbReference>
<keyword evidence="6 8" id="KW-0326">Glycosidase</keyword>
<keyword evidence="9" id="KW-0732">Signal</keyword>
<keyword evidence="12" id="KW-1185">Reference proteome</keyword>
<dbReference type="STRING" id="3469.A0A4Y7KLY1"/>
<dbReference type="PANTHER" id="PTHR22298">
    <property type="entry name" value="ENDO-1,4-BETA-GLUCANASE"/>
    <property type="match status" value="1"/>
</dbReference>
<evidence type="ECO:0000256" key="5">
    <source>
        <dbReference type="ARBA" id="ARBA00023277"/>
    </source>
</evidence>
<evidence type="ECO:0000256" key="9">
    <source>
        <dbReference type="RuleBase" id="RU361166"/>
    </source>
</evidence>
<sequence length="740" mass="82648">MTFTTTVLSWSILKFGQLMGSDLQYAMDADRPEDMDTDQMTYAINTTRPGFEVSAEMAAALAASSIVFKFTDPVYFKTLLDRATQVLNFANTYQGNYNDYLKPFVCPFYCDWSGFQVDIQKNVSYHMVGYGNKFPTRIHHRASSVPSLDQHPQQMHCKDGTPYFQTSNPNPNLLIGAVVGGPDMNNQFADARVEFTASEPTTYILKTELSAGRIPDIVREQERKMGQSRSSSCSIVLMLVVTLIMVMVNESHSAGREFTNRHRKKPNKINYADALTKSILFFEGQRSGKLPGNQRMAWRKDSAVYDGSLVGVDLSGGYYDAGDNVKFNFPMAYTTTILAWSILEFGQLMGSDLQHAIDAIKWSTDYFIKCTNNPDLIYVQVGEPYSDHNCWDRPEDMDTDRMAYAINATHPGSEVASEMAAALAASSIVFKSINPAYSKTLLDRATQVFNFANTYQGNYKDSLPNTVCPFYCDFSGFQDELAWGSAWLYKATHDPVYLNFLNTNIKRLESENYVSYAEFGWDNKEAGINILTTIQLLSKGSSLSKHLSNDGQEYRFNADRFVCSILPENPTSVNYSRGGLIHKPAGSNMQNPAAISFITLVYAVHLDRAKQAVQCSDGTTVTPQRMVAIVKSQVDYILGNNPLGMSYMVGYGNKFPTRIHHRASSVPSLDQYPQRMHCKDGTPYYETSNPNPNLLIGAVVGGPDIMDQYANSRQEFSASEPTTYINAPLTGPFAYFAHNT</sequence>
<dbReference type="EC" id="3.2.1.4" evidence="9"/>
<comment type="catalytic activity">
    <reaction evidence="1 9">
        <text>Endohydrolysis of (1-&gt;4)-beta-D-glucosidic linkages in cellulose, lichenin and cereal beta-D-glucans.</text>
        <dbReference type="EC" id="3.2.1.4"/>
    </reaction>
</comment>
<reference evidence="11 12" key="1">
    <citation type="journal article" date="2018" name="Science">
        <title>The opium poppy genome and morphinan production.</title>
        <authorList>
            <person name="Guo L."/>
            <person name="Winzer T."/>
            <person name="Yang X."/>
            <person name="Li Y."/>
            <person name="Ning Z."/>
            <person name="He Z."/>
            <person name="Teodor R."/>
            <person name="Lu Y."/>
            <person name="Bowser T.A."/>
            <person name="Graham I.A."/>
            <person name="Ye K."/>
        </authorList>
    </citation>
    <scope>NUCLEOTIDE SEQUENCE [LARGE SCALE GENOMIC DNA]</scope>
    <source>
        <strain evidence="12">cv. HN1</strain>
        <tissue evidence="11">Leaves</tissue>
    </source>
</reference>
<name>A0A4Y7KLY1_PAPSO</name>
<accession>A0A4Y7KLY1</accession>
<dbReference type="InterPro" id="IPR012341">
    <property type="entry name" value="6hp_glycosidase-like_sf"/>
</dbReference>
<organism evidence="11 12">
    <name type="scientific">Papaver somniferum</name>
    <name type="common">Opium poppy</name>
    <dbReference type="NCBI Taxonomy" id="3469"/>
    <lineage>
        <taxon>Eukaryota</taxon>
        <taxon>Viridiplantae</taxon>
        <taxon>Streptophyta</taxon>
        <taxon>Embryophyta</taxon>
        <taxon>Tracheophyta</taxon>
        <taxon>Spermatophyta</taxon>
        <taxon>Magnoliopsida</taxon>
        <taxon>Ranunculales</taxon>
        <taxon>Papaveraceae</taxon>
        <taxon>Papaveroideae</taxon>
        <taxon>Papaver</taxon>
    </lineage>
</organism>
<feature type="chain" id="PRO_5021511131" description="Endoglucanase" evidence="9">
    <location>
        <begin position="21"/>
        <end position="740"/>
    </location>
</feature>
<dbReference type="GO" id="GO:0008810">
    <property type="term" value="F:cellulase activity"/>
    <property type="evidence" value="ECO:0007669"/>
    <property type="project" value="UniProtKB-EC"/>
</dbReference>
<evidence type="ECO:0000256" key="6">
    <source>
        <dbReference type="ARBA" id="ARBA00023295"/>
    </source>
</evidence>
<feature type="active site" evidence="8">
    <location>
        <position position="660"/>
    </location>
</feature>
<evidence type="ECO:0000256" key="3">
    <source>
        <dbReference type="ARBA" id="ARBA00022801"/>
    </source>
</evidence>
<evidence type="ECO:0000256" key="4">
    <source>
        <dbReference type="ARBA" id="ARBA00023001"/>
    </source>
</evidence>
<comment type="similarity">
    <text evidence="2 8 9">Belongs to the glycosyl hydrolase 9 (cellulase E) family.</text>
</comment>
<dbReference type="Gramene" id="RZC73350">
    <property type="protein sequence ID" value="RZC73350"/>
    <property type="gene ID" value="C5167_048829"/>
</dbReference>
<keyword evidence="7 8" id="KW-0624">Polysaccharide degradation</keyword>
<dbReference type="Gene3D" id="1.50.10.10">
    <property type="match status" value="3"/>
</dbReference>